<proteinExistence type="predicted"/>
<accession>A0AAI9TLX1</accession>
<sequence>MSIGEKEQDRVLYMEVASNGGALEETYRELDEDEKPVLHKELGSFALAHVKNTENEHEFSNKICNKNLCTQEIPRPDTPLPNNCADIR</sequence>
<dbReference type="AlphaFoldDB" id="A0AAI9TLX1"/>
<protein>
    <submittedName>
        <fullName evidence="1">Uncharacterized protein</fullName>
    </submittedName>
</protein>
<organism evidence="1 2">
    <name type="scientific">Penicillium thymicola</name>
    <dbReference type="NCBI Taxonomy" id="293382"/>
    <lineage>
        <taxon>Eukaryota</taxon>
        <taxon>Fungi</taxon>
        <taxon>Dikarya</taxon>
        <taxon>Ascomycota</taxon>
        <taxon>Pezizomycotina</taxon>
        <taxon>Eurotiomycetes</taxon>
        <taxon>Eurotiomycetidae</taxon>
        <taxon>Eurotiales</taxon>
        <taxon>Aspergillaceae</taxon>
        <taxon>Penicillium</taxon>
    </lineage>
</organism>
<name>A0AAI9TLX1_PENTH</name>
<keyword evidence="2" id="KW-1185">Reference proteome</keyword>
<evidence type="ECO:0000313" key="1">
    <source>
        <dbReference type="EMBL" id="KAJ9488884.1"/>
    </source>
</evidence>
<comment type="caution">
    <text evidence="1">The sequence shown here is derived from an EMBL/GenBank/DDBJ whole genome shotgun (WGS) entry which is preliminary data.</text>
</comment>
<reference evidence="1" key="1">
    <citation type="submission" date="2015-06" db="EMBL/GenBank/DDBJ databases">
        <authorList>
            <person name="Nguyen H."/>
        </authorList>
    </citation>
    <scope>NUCLEOTIDE SEQUENCE</scope>
    <source>
        <strain evidence="1">DAOM 180753</strain>
    </source>
</reference>
<dbReference type="EMBL" id="LACB01000102">
    <property type="protein sequence ID" value="KAJ9488884.1"/>
    <property type="molecule type" value="Genomic_DNA"/>
</dbReference>
<gene>
    <name evidence="1" type="ORF">VN97_g4410</name>
</gene>
<reference evidence="1" key="2">
    <citation type="journal article" date="2016" name="Fungal Biol.">
        <title>Ochratoxin A production by Penicillium thymicola.</title>
        <authorList>
            <person name="Nguyen H.D.T."/>
            <person name="McMullin D.R."/>
            <person name="Ponomareva E."/>
            <person name="Riley R."/>
            <person name="Pomraning K.R."/>
            <person name="Baker S.E."/>
            <person name="Seifert K.A."/>
        </authorList>
    </citation>
    <scope>NUCLEOTIDE SEQUENCE</scope>
    <source>
        <strain evidence="1">DAOM 180753</strain>
    </source>
</reference>
<dbReference type="Proteomes" id="UP001227192">
    <property type="component" value="Unassembled WGS sequence"/>
</dbReference>
<evidence type="ECO:0000313" key="2">
    <source>
        <dbReference type="Proteomes" id="UP001227192"/>
    </source>
</evidence>